<reference evidence="2" key="1">
    <citation type="journal article" date="2022" name="Front. Genet.">
        <title>Chromosome-Scale Assembly of the Dendrobium nobile Genome Provides Insights Into the Molecular Mechanism of the Biosynthesis of the Medicinal Active Ingredient of Dendrobium.</title>
        <authorList>
            <person name="Xu Q."/>
            <person name="Niu S.-C."/>
            <person name="Li K.-L."/>
            <person name="Zheng P.-J."/>
            <person name="Zhang X.-J."/>
            <person name="Jia Y."/>
            <person name="Liu Y."/>
            <person name="Niu Y.-X."/>
            <person name="Yu L.-H."/>
            <person name="Chen D.-F."/>
            <person name="Zhang G.-Q."/>
        </authorList>
    </citation>
    <scope>NUCLEOTIDE SEQUENCE</scope>
    <source>
        <tissue evidence="2">Leaf</tissue>
    </source>
</reference>
<keyword evidence="3" id="KW-1185">Reference proteome</keyword>
<evidence type="ECO:0000313" key="2">
    <source>
        <dbReference type="EMBL" id="KAI0488086.1"/>
    </source>
</evidence>
<organism evidence="2 3">
    <name type="scientific">Dendrobium nobile</name>
    <name type="common">Orchid</name>
    <dbReference type="NCBI Taxonomy" id="94219"/>
    <lineage>
        <taxon>Eukaryota</taxon>
        <taxon>Viridiplantae</taxon>
        <taxon>Streptophyta</taxon>
        <taxon>Embryophyta</taxon>
        <taxon>Tracheophyta</taxon>
        <taxon>Spermatophyta</taxon>
        <taxon>Magnoliopsida</taxon>
        <taxon>Liliopsida</taxon>
        <taxon>Asparagales</taxon>
        <taxon>Orchidaceae</taxon>
        <taxon>Epidendroideae</taxon>
        <taxon>Malaxideae</taxon>
        <taxon>Dendrobiinae</taxon>
        <taxon>Dendrobium</taxon>
    </lineage>
</organism>
<dbReference type="EMBL" id="JAGYWB010000019">
    <property type="protein sequence ID" value="KAI0488086.1"/>
    <property type="molecule type" value="Genomic_DNA"/>
</dbReference>
<sequence>MESFSLLKYWRGGGGVAAVSTIRAAAAAISPPPETLDENSDEDGSFFDLEFPDAHNGVEDGENQDEDEKDHFSFTMTSSSDESEFQSDRKLPLSPSDDLFFKGRLIGSTESDLKPQITVSFLKPATRLRVLMLRLRKPKSHSPELISTADAPSPKQNPHLSKFFIKFKVDEAPIASLFSRESSSRNPIAGSQSSPEERSVSSKEGVQKYLSKIKPLYVRVSKRYSDKLRFSATEPWEGEEKEAEVNLKTGKKRQKPAVSSRIKVAYKHLRKSKSVPPATLTSPASIPLQRRDDSFLEQQDGIQSAIAHCKRSLTTVPNSMVA</sequence>
<feature type="compositionally biased region" description="Acidic residues" evidence="1">
    <location>
        <begin position="35"/>
        <end position="45"/>
    </location>
</feature>
<feature type="region of interest" description="Disordered" evidence="1">
    <location>
        <begin position="181"/>
        <end position="204"/>
    </location>
</feature>
<proteinExistence type="predicted"/>
<evidence type="ECO:0000256" key="1">
    <source>
        <dbReference type="SAM" id="MobiDB-lite"/>
    </source>
</evidence>
<comment type="caution">
    <text evidence="2">The sequence shown here is derived from an EMBL/GenBank/DDBJ whole genome shotgun (WGS) entry which is preliminary data.</text>
</comment>
<dbReference type="PANTHER" id="PTHR33929:SF1">
    <property type="entry name" value="MEMBRANE-ASSOCIATED KINASE REGULATOR 2-RELATED"/>
    <property type="match status" value="1"/>
</dbReference>
<feature type="compositionally biased region" description="Acidic residues" evidence="1">
    <location>
        <begin position="59"/>
        <end position="68"/>
    </location>
</feature>
<dbReference type="AlphaFoldDB" id="A0A8T3A1A0"/>
<feature type="compositionally biased region" description="Polar residues" evidence="1">
    <location>
        <begin position="181"/>
        <end position="190"/>
    </location>
</feature>
<evidence type="ECO:0008006" key="4">
    <source>
        <dbReference type="Google" id="ProtNLM"/>
    </source>
</evidence>
<name>A0A8T3A1A0_DENNO</name>
<accession>A0A8T3A1A0</accession>
<dbReference type="Proteomes" id="UP000829196">
    <property type="component" value="Unassembled WGS sequence"/>
</dbReference>
<gene>
    <name evidence="2" type="ORF">KFK09_027912</name>
</gene>
<dbReference type="PANTHER" id="PTHR33929">
    <property type="entry name" value="MEMBRANE-ASSOCIATED KINASE REGULATOR 2-RELATED"/>
    <property type="match status" value="1"/>
</dbReference>
<feature type="region of interest" description="Disordered" evidence="1">
    <location>
        <begin position="29"/>
        <end position="91"/>
    </location>
</feature>
<dbReference type="OrthoDB" id="689803at2759"/>
<dbReference type="InterPro" id="IPR039619">
    <property type="entry name" value="MAKR2/5"/>
</dbReference>
<protein>
    <recommendedName>
        <fullName evidence="4">Membrane-associated kinase regulator 2</fullName>
    </recommendedName>
</protein>
<dbReference type="GO" id="GO:0005886">
    <property type="term" value="C:plasma membrane"/>
    <property type="evidence" value="ECO:0007669"/>
    <property type="project" value="InterPro"/>
</dbReference>
<evidence type="ECO:0000313" key="3">
    <source>
        <dbReference type="Proteomes" id="UP000829196"/>
    </source>
</evidence>